<evidence type="ECO:0000313" key="2">
    <source>
        <dbReference type="EMBL" id="KAK3259666.1"/>
    </source>
</evidence>
<feature type="transmembrane region" description="Helical" evidence="1">
    <location>
        <begin position="348"/>
        <end position="374"/>
    </location>
</feature>
<protein>
    <submittedName>
        <fullName evidence="2">Uncharacterized protein</fullName>
    </submittedName>
</protein>
<keyword evidence="1" id="KW-1133">Transmembrane helix</keyword>
<keyword evidence="1" id="KW-0472">Membrane</keyword>
<comment type="caution">
    <text evidence="2">The sequence shown here is derived from an EMBL/GenBank/DDBJ whole genome shotgun (WGS) entry which is preliminary data.</text>
</comment>
<keyword evidence="3" id="KW-1185">Reference proteome</keyword>
<reference evidence="2 3" key="1">
    <citation type="journal article" date="2015" name="Genome Biol. Evol.">
        <title>Comparative Genomics of a Bacterivorous Green Alga Reveals Evolutionary Causalities and Consequences of Phago-Mixotrophic Mode of Nutrition.</title>
        <authorList>
            <person name="Burns J.A."/>
            <person name="Paasch A."/>
            <person name="Narechania A."/>
            <person name="Kim E."/>
        </authorList>
    </citation>
    <scope>NUCLEOTIDE SEQUENCE [LARGE SCALE GENOMIC DNA]</scope>
    <source>
        <strain evidence="2 3">PLY_AMNH</strain>
    </source>
</reference>
<name>A0AAE0KSY6_9CHLO</name>
<accession>A0AAE0KSY6</accession>
<dbReference type="Proteomes" id="UP001190700">
    <property type="component" value="Unassembled WGS sequence"/>
</dbReference>
<sequence length="458" mass="50390">MSKHVIVGGGTVDAVEIACPMRATGGKEIPAVAVPPGEPEHNKVAPAGAGESLVAALGSALVEATEPVPAMEMKIEELEAFEDVTRVLQFLGVLLNTEGDVCTACIDEERIAIVVKHAGELRAQAARGMVARRALESLLGVLAFCNQVVRQYHGKRVVLERRVVDERHFGTDASGTLGFGGGIFLVCVKHDIRLQTKYINTKDNLLADLLSRLDMGRFMVEHRIFSRATIRHQDRDGRMLCPVRWAELDHEFGPFMVDSCMAESKANSYCHLSWSKVEDARVQKFDGHNAWGNSLSPSWAEALAPETRRTLCIFITFYSWLVEPETIKCWGKPPRPVMPLTLADLAKMALLISAWGLGQEALWAAILVGFFGLFQKDNLTTGKTGAWNTRGALAVQGSLLCPVRAVRRFMERTAGRPEDSGLRERPGLLSGEPLLGARMGERLLLRKLLRSWEEASAR</sequence>
<evidence type="ECO:0000256" key="1">
    <source>
        <dbReference type="SAM" id="Phobius"/>
    </source>
</evidence>
<organism evidence="2 3">
    <name type="scientific">Cymbomonas tetramitiformis</name>
    <dbReference type="NCBI Taxonomy" id="36881"/>
    <lineage>
        <taxon>Eukaryota</taxon>
        <taxon>Viridiplantae</taxon>
        <taxon>Chlorophyta</taxon>
        <taxon>Pyramimonadophyceae</taxon>
        <taxon>Pyramimonadales</taxon>
        <taxon>Pyramimonadaceae</taxon>
        <taxon>Cymbomonas</taxon>
    </lineage>
</organism>
<dbReference type="EMBL" id="LGRX02018573">
    <property type="protein sequence ID" value="KAK3259666.1"/>
    <property type="molecule type" value="Genomic_DNA"/>
</dbReference>
<dbReference type="AlphaFoldDB" id="A0AAE0KSY6"/>
<proteinExistence type="predicted"/>
<evidence type="ECO:0000313" key="3">
    <source>
        <dbReference type="Proteomes" id="UP001190700"/>
    </source>
</evidence>
<keyword evidence="1" id="KW-0812">Transmembrane</keyword>
<gene>
    <name evidence="2" type="ORF">CYMTET_31350</name>
</gene>